<gene>
    <name evidence="1" type="ORF">SAMN02745941_02843</name>
</gene>
<protein>
    <submittedName>
        <fullName evidence="1">Uncharacterized protein</fullName>
    </submittedName>
</protein>
<dbReference type="Proteomes" id="UP000184241">
    <property type="component" value="Unassembled WGS sequence"/>
</dbReference>
<reference evidence="1 2" key="1">
    <citation type="submission" date="2016-11" db="EMBL/GenBank/DDBJ databases">
        <authorList>
            <person name="Jaros S."/>
            <person name="Januszkiewicz K."/>
            <person name="Wedrychowicz H."/>
        </authorList>
    </citation>
    <scope>NUCLEOTIDE SEQUENCE [LARGE SCALE GENOMIC DNA]</scope>
    <source>
        <strain evidence="1 2">DSM 6191</strain>
    </source>
</reference>
<dbReference type="EMBL" id="FQXU01000008">
    <property type="protein sequence ID" value="SHI22391.1"/>
    <property type="molecule type" value="Genomic_DNA"/>
</dbReference>
<evidence type="ECO:0000313" key="1">
    <source>
        <dbReference type="EMBL" id="SHI22391.1"/>
    </source>
</evidence>
<proteinExistence type="predicted"/>
<name>A0A1M5ZDZ5_9CLOT</name>
<sequence length="60" mass="6870">MKKISEEKITKTYKIKISTARILNEIKLMHPNVSVSASEIVDNAIRHYYEATKESGGFKE</sequence>
<organism evidence="1 2">
    <name type="scientific">Clostridium intestinale DSM 6191</name>
    <dbReference type="NCBI Taxonomy" id="1121320"/>
    <lineage>
        <taxon>Bacteria</taxon>
        <taxon>Bacillati</taxon>
        <taxon>Bacillota</taxon>
        <taxon>Clostridia</taxon>
        <taxon>Eubacteriales</taxon>
        <taxon>Clostridiaceae</taxon>
        <taxon>Clostridium</taxon>
    </lineage>
</organism>
<accession>A0A1M5ZDZ5</accession>
<dbReference type="RefSeq" id="WP_021804355.1">
    <property type="nucleotide sequence ID" value="NZ_FQXU01000008.1"/>
</dbReference>
<evidence type="ECO:0000313" key="2">
    <source>
        <dbReference type="Proteomes" id="UP000184241"/>
    </source>
</evidence>
<dbReference type="AlphaFoldDB" id="A0A1M5ZDZ5"/>